<accession>A0ACB8AGB5</accession>
<keyword evidence="2" id="KW-1185">Reference proteome</keyword>
<name>A0ACB8AGB5_9AGAM</name>
<sequence>MPSPPIQVFLTTIASQPVLRKRQEYILRILQTKKIPYTSYDLASDEDAKRLWKRKAPLDKQQLPGILVGGRYPGTFDEFEEAVEYDELDIFLRLKESWNAAIDEDRPALAVKPVGVPGAVPVSEMTPEHHKPKIFPPSDSPLKGKGKVVPVNKRVGDFDVSTELEGFGLQGVRVTDDDLRKLVEDLGLDGDDAADMVKSLGGDASSEHPESKSENQLEKEEPFPAITTTVKVTPESK</sequence>
<protein>
    <submittedName>
        <fullName evidence="1">Uncharacterized protein</fullName>
    </submittedName>
</protein>
<evidence type="ECO:0000313" key="1">
    <source>
        <dbReference type="EMBL" id="KAH7912591.1"/>
    </source>
</evidence>
<evidence type="ECO:0000313" key="2">
    <source>
        <dbReference type="Proteomes" id="UP000790377"/>
    </source>
</evidence>
<comment type="caution">
    <text evidence="1">The sequence shown here is derived from an EMBL/GenBank/DDBJ whole genome shotgun (WGS) entry which is preliminary data.</text>
</comment>
<reference evidence="1" key="1">
    <citation type="journal article" date="2021" name="New Phytol.">
        <title>Evolutionary innovations through gain and loss of genes in the ectomycorrhizal Boletales.</title>
        <authorList>
            <person name="Wu G."/>
            <person name="Miyauchi S."/>
            <person name="Morin E."/>
            <person name="Kuo A."/>
            <person name="Drula E."/>
            <person name="Varga T."/>
            <person name="Kohler A."/>
            <person name="Feng B."/>
            <person name="Cao Y."/>
            <person name="Lipzen A."/>
            <person name="Daum C."/>
            <person name="Hundley H."/>
            <person name="Pangilinan J."/>
            <person name="Johnson J."/>
            <person name="Barry K."/>
            <person name="LaButti K."/>
            <person name="Ng V."/>
            <person name="Ahrendt S."/>
            <person name="Min B."/>
            <person name="Choi I.G."/>
            <person name="Park H."/>
            <person name="Plett J.M."/>
            <person name="Magnuson J."/>
            <person name="Spatafora J.W."/>
            <person name="Nagy L.G."/>
            <person name="Henrissat B."/>
            <person name="Grigoriev I.V."/>
            <person name="Yang Z.L."/>
            <person name="Xu J."/>
            <person name="Martin F.M."/>
        </authorList>
    </citation>
    <scope>NUCLEOTIDE SEQUENCE</scope>
    <source>
        <strain evidence="1">ATCC 28755</strain>
    </source>
</reference>
<organism evidence="1 2">
    <name type="scientific">Hygrophoropsis aurantiaca</name>
    <dbReference type="NCBI Taxonomy" id="72124"/>
    <lineage>
        <taxon>Eukaryota</taxon>
        <taxon>Fungi</taxon>
        <taxon>Dikarya</taxon>
        <taxon>Basidiomycota</taxon>
        <taxon>Agaricomycotina</taxon>
        <taxon>Agaricomycetes</taxon>
        <taxon>Agaricomycetidae</taxon>
        <taxon>Boletales</taxon>
        <taxon>Coniophorineae</taxon>
        <taxon>Hygrophoropsidaceae</taxon>
        <taxon>Hygrophoropsis</taxon>
    </lineage>
</organism>
<dbReference type="Proteomes" id="UP000790377">
    <property type="component" value="Unassembled WGS sequence"/>
</dbReference>
<proteinExistence type="predicted"/>
<gene>
    <name evidence="1" type="ORF">BJ138DRAFT_1083314</name>
</gene>
<dbReference type="EMBL" id="MU267648">
    <property type="protein sequence ID" value="KAH7912591.1"/>
    <property type="molecule type" value="Genomic_DNA"/>
</dbReference>